<dbReference type="KEGG" id="cok:COCCU_04120"/>
<keyword evidence="2 5" id="KW-0012">Acyltransferase</keyword>
<keyword evidence="1 5" id="KW-0808">Transferase</keyword>
<dbReference type="PROSITE" id="PS51186">
    <property type="entry name" value="GNAT"/>
    <property type="match status" value="1"/>
</dbReference>
<dbReference type="Pfam" id="PF13302">
    <property type="entry name" value="Acetyltransf_3"/>
    <property type="match status" value="1"/>
</dbReference>
<evidence type="ECO:0000256" key="2">
    <source>
        <dbReference type="ARBA" id="ARBA00023315"/>
    </source>
</evidence>
<keyword evidence="6" id="KW-1185">Reference proteome</keyword>
<dbReference type="PANTHER" id="PTHR43792:SF8">
    <property type="entry name" value="[RIBOSOMAL PROTEIN US5]-ALANINE N-ACETYLTRANSFERASE"/>
    <property type="match status" value="1"/>
</dbReference>
<feature type="domain" description="N-acetyltransferase" evidence="4">
    <location>
        <begin position="64"/>
        <end position="213"/>
    </location>
</feature>
<dbReference type="GO" id="GO:0008999">
    <property type="term" value="F:protein-N-terminal-alanine acetyltransferase activity"/>
    <property type="evidence" value="ECO:0007669"/>
    <property type="project" value="TreeGrafter"/>
</dbReference>
<dbReference type="Gene3D" id="3.40.630.30">
    <property type="match status" value="1"/>
</dbReference>
<protein>
    <submittedName>
        <fullName evidence="5">Ribosomal N-acetyltransferase YdaF</fullName>
        <ecNumber evidence="5">2.3.1.-</ecNumber>
    </submittedName>
</protein>
<dbReference type="InterPro" id="IPR000182">
    <property type="entry name" value="GNAT_dom"/>
</dbReference>
<dbReference type="SUPFAM" id="SSF55729">
    <property type="entry name" value="Acyl-CoA N-acyltransferases (Nat)"/>
    <property type="match status" value="1"/>
</dbReference>
<organism evidence="5 6">
    <name type="scientific">Corynebacterium occultum</name>
    <dbReference type="NCBI Taxonomy" id="2675219"/>
    <lineage>
        <taxon>Bacteria</taxon>
        <taxon>Bacillati</taxon>
        <taxon>Actinomycetota</taxon>
        <taxon>Actinomycetes</taxon>
        <taxon>Mycobacteriales</taxon>
        <taxon>Corynebacteriaceae</taxon>
        <taxon>Corynebacterium</taxon>
    </lineage>
</organism>
<accession>A0A6B8VMP4</accession>
<evidence type="ECO:0000313" key="5">
    <source>
        <dbReference type="EMBL" id="QGU06772.1"/>
    </source>
</evidence>
<reference evidence="5 6" key="1">
    <citation type="submission" date="2019-11" db="EMBL/GenBank/DDBJ databases">
        <title>Complete genome sequence of Corynebacterium kalinowskii 1959, a novel Corynebacterium species isolated from soil of a small paddock in Vilsendorf, Germany.</title>
        <authorList>
            <person name="Schaffert L."/>
            <person name="Ruwe M."/>
            <person name="Milse J."/>
            <person name="Hanuschka K."/>
            <person name="Ortseifen V."/>
            <person name="Droste J."/>
            <person name="Brandt D."/>
            <person name="Schlueter L."/>
            <person name="Kutter Y."/>
            <person name="Vinke S."/>
            <person name="Viehoefer P."/>
            <person name="Jacob L."/>
            <person name="Luebke N.-C."/>
            <person name="Schulte-Berndt E."/>
            <person name="Hain C."/>
            <person name="Linder M."/>
            <person name="Schmidt P."/>
            <person name="Wollenschlaeger L."/>
            <person name="Luttermann T."/>
            <person name="Thieme E."/>
            <person name="Hassa J."/>
            <person name="Haak M."/>
            <person name="Wittchen M."/>
            <person name="Mentz A."/>
            <person name="Persicke M."/>
            <person name="Busche T."/>
            <person name="Ruckert C."/>
        </authorList>
    </citation>
    <scope>NUCLEOTIDE SEQUENCE [LARGE SCALE GENOMIC DNA]</scope>
    <source>
        <strain evidence="5 6">2039</strain>
    </source>
</reference>
<evidence type="ECO:0000259" key="4">
    <source>
        <dbReference type="PROSITE" id="PS51186"/>
    </source>
</evidence>
<gene>
    <name evidence="5" type="primary">ydaF</name>
    <name evidence="5" type="ORF">COCCU_04120</name>
</gene>
<dbReference type="EC" id="2.3.1.-" evidence="5"/>
<dbReference type="InterPro" id="IPR016181">
    <property type="entry name" value="Acyl_CoA_acyltransferase"/>
</dbReference>
<evidence type="ECO:0000256" key="1">
    <source>
        <dbReference type="ARBA" id="ARBA00022679"/>
    </source>
</evidence>
<dbReference type="GO" id="GO:0005737">
    <property type="term" value="C:cytoplasm"/>
    <property type="evidence" value="ECO:0007669"/>
    <property type="project" value="TreeGrafter"/>
</dbReference>
<dbReference type="Proteomes" id="UP000424462">
    <property type="component" value="Chromosome"/>
</dbReference>
<comment type="similarity">
    <text evidence="3">Belongs to the acetyltransferase family. RimJ subfamily.</text>
</comment>
<evidence type="ECO:0000256" key="3">
    <source>
        <dbReference type="ARBA" id="ARBA00038502"/>
    </source>
</evidence>
<evidence type="ECO:0000313" key="6">
    <source>
        <dbReference type="Proteomes" id="UP000424462"/>
    </source>
</evidence>
<dbReference type="EMBL" id="CP046455">
    <property type="protein sequence ID" value="QGU06772.1"/>
    <property type="molecule type" value="Genomic_DNA"/>
</dbReference>
<dbReference type="AlphaFoldDB" id="A0A6B8VMP4"/>
<dbReference type="PANTHER" id="PTHR43792">
    <property type="entry name" value="GNAT FAMILY, PUTATIVE (AFU_ORTHOLOGUE AFUA_3G00765)-RELATED-RELATED"/>
    <property type="match status" value="1"/>
</dbReference>
<dbReference type="RefSeq" id="WP_156230348.1">
    <property type="nucleotide sequence ID" value="NZ_CP046455.1"/>
</dbReference>
<sequence length="234" mass="26138">MLDPFGLAESRWRAAVAAAPHPMHPGWPEVTPMVRLARGPQLRLRPLLRKDGREWRQMRLLDEAHLRPVEPTAHRGWDAAHTQPAWHANFMALRDLATQGTVIPLVIELDGAFAGQLTLGNIQHGGVSSCWIGYWVFSGYQGLGAATAACALGTDHAFRRVGLHRVTATYLPSNPASGRVLANNGYREEGLLRRNLHIDGQWRDHVFVAQTRDEKPGSCVERLRREGKLLPLRH</sequence>
<name>A0A6B8VMP4_9CORY</name>
<dbReference type="InterPro" id="IPR051531">
    <property type="entry name" value="N-acetyltransferase"/>
</dbReference>
<proteinExistence type="inferred from homology"/>